<evidence type="ECO:0000313" key="2">
    <source>
        <dbReference type="EMBL" id="ACX33976.1"/>
    </source>
</evidence>
<proteinExistence type="predicted"/>
<keyword evidence="1" id="KW-1133">Transmembrane helix</keyword>
<feature type="transmembrane region" description="Helical" evidence="1">
    <location>
        <begin position="6"/>
        <end position="24"/>
    </location>
</feature>
<dbReference type="EMBL" id="GQ869386">
    <property type="protein sequence ID" value="ACX33976.1"/>
    <property type="molecule type" value="Genomic_DNA"/>
</dbReference>
<organism evidence="2">
    <name type="scientific">uncultured bacterium RM44</name>
    <dbReference type="NCBI Taxonomy" id="672208"/>
    <lineage>
        <taxon>Bacteria</taxon>
        <taxon>environmental samples</taxon>
    </lineage>
</organism>
<sequence length="102" mass="10869">MTLFTASLYLLCLAFLFGSAVFVFSRNPRSPLNGYYALLAMALLGWVGTLFVFGSLPEGATLLIVGRANFAAAAVVVTASFCSSPNLPDARPQKRVGYGSKR</sequence>
<keyword evidence="1 2" id="KW-0812">Transmembrane</keyword>
<feature type="transmembrane region" description="Helical" evidence="1">
    <location>
        <begin position="36"/>
        <end position="56"/>
    </location>
</feature>
<accession>D3W8M7</accession>
<keyword evidence="1" id="KW-0472">Membrane</keyword>
<reference evidence="2" key="1">
    <citation type="journal article" date="2010" name="Appl. Environ. Microbiol.">
        <title>Expanding small-molecule functional metagenomics through parallel screening of broad-host-range cosmid environmental DNA libraries in diverse proteobacteria.</title>
        <authorList>
            <person name="Craig J.W."/>
            <person name="Chang F.Y."/>
            <person name="Kim J.H."/>
            <person name="Obiajulu S.C."/>
            <person name="Brady S.F."/>
        </authorList>
    </citation>
    <scope>NUCLEOTIDE SEQUENCE</scope>
</reference>
<evidence type="ECO:0000256" key="1">
    <source>
        <dbReference type="SAM" id="Phobius"/>
    </source>
</evidence>
<protein>
    <submittedName>
        <fullName evidence="2">Predicted transmembrane protein</fullName>
    </submittedName>
</protein>
<feature type="transmembrane region" description="Helical" evidence="1">
    <location>
        <begin position="62"/>
        <end position="82"/>
    </location>
</feature>
<dbReference type="AlphaFoldDB" id="D3W8M7"/>
<name>D3W8M7_9BACT</name>